<evidence type="ECO:0000256" key="7">
    <source>
        <dbReference type="ARBA" id="ARBA00023049"/>
    </source>
</evidence>
<comment type="similarity">
    <text evidence="1">Belongs to the peptidase M43B family.</text>
</comment>
<dbReference type="InterPro" id="IPR024079">
    <property type="entry name" value="MetalloPept_cat_dom_sf"/>
</dbReference>
<evidence type="ECO:0000259" key="11">
    <source>
        <dbReference type="Pfam" id="PF05572"/>
    </source>
</evidence>
<evidence type="ECO:0000256" key="4">
    <source>
        <dbReference type="ARBA" id="ARBA00022729"/>
    </source>
</evidence>
<evidence type="ECO:0000256" key="1">
    <source>
        <dbReference type="ARBA" id="ARBA00008721"/>
    </source>
</evidence>
<keyword evidence="7" id="KW-0482">Metalloprotease</keyword>
<dbReference type="Pfam" id="PF05572">
    <property type="entry name" value="Peptidase_M43"/>
    <property type="match status" value="1"/>
</dbReference>
<dbReference type="InterPro" id="IPR008754">
    <property type="entry name" value="Peptidase_M43"/>
</dbReference>
<keyword evidence="8" id="KW-1015">Disulfide bond</keyword>
<evidence type="ECO:0000256" key="3">
    <source>
        <dbReference type="ARBA" id="ARBA00022723"/>
    </source>
</evidence>
<sequence>MKQQHRRIWKWALGALAAVAVIVGLSVLIAHAVQQSKSSPPAVATAPALDADWGSKTSNAAARKLVQLPAPGSPAAVELLARNDTPAWLSGLYTYHRDSASITPDITAEWLQLLQQQLQQQGVTTNSSSSSSAADEQLELDLQPFIRVSADVLGYLRFSRSVVLLSLLREYAASSVITVEAVDPDALQAEVQQLFDLQNLSAYYVTMARVDSMHAAAPMGSTSGTAAFPPIWDGNSSSSGGSSSSSGGSSSSSGGGGSSGTAAGQNLVDAANRLYKNTGVQFTLKEVRTDVAKYPYLLQKDKAAWLNCSHNAAATAEGLACLQGIARVPEVAALSSEERVVNVLVSGSDGKTDFTYCSRTAADRNPLCSTISKGYTAARGPWFMGSADAGWSEDASDMNWLFLSWGGFDTASWNRGPWNGGGATLAHELGHFLGLLHTHQGSPACLNSPDSGDAVEDTPPNQDIEAHGGGTEAATLAGWCSDFRNGKSPASSALSGLQSCPGFQDNVFNTMSYVPDQCSMIFSPGQVQRMQWVIAAYRPKFMAAHASQ</sequence>
<accession>A0ABY8U726</accession>
<keyword evidence="3" id="KW-0479">Metal-binding</keyword>
<feature type="compositionally biased region" description="Low complexity" evidence="9">
    <location>
        <begin position="236"/>
        <end position="252"/>
    </location>
</feature>
<evidence type="ECO:0000313" key="13">
    <source>
        <dbReference type="Proteomes" id="UP001244341"/>
    </source>
</evidence>
<dbReference type="Gene3D" id="3.40.390.10">
    <property type="entry name" value="Collagenase (Catalytic Domain)"/>
    <property type="match status" value="1"/>
</dbReference>
<evidence type="ECO:0000256" key="9">
    <source>
        <dbReference type="SAM" id="MobiDB-lite"/>
    </source>
</evidence>
<proteinExistence type="inferred from homology"/>
<evidence type="ECO:0000256" key="6">
    <source>
        <dbReference type="ARBA" id="ARBA00022833"/>
    </source>
</evidence>
<evidence type="ECO:0000313" key="12">
    <source>
        <dbReference type="EMBL" id="WIA16236.1"/>
    </source>
</evidence>
<keyword evidence="4" id="KW-0732">Signal</keyword>
<keyword evidence="2" id="KW-0645">Protease</keyword>
<keyword evidence="10" id="KW-0812">Transmembrane</keyword>
<dbReference type="SUPFAM" id="SSF55486">
    <property type="entry name" value="Metalloproteases ('zincins'), catalytic domain"/>
    <property type="match status" value="2"/>
</dbReference>
<dbReference type="PANTHER" id="PTHR47466:SF1">
    <property type="entry name" value="METALLOPROTEASE MEP1 (AFU_ORTHOLOGUE AFUA_1G07730)-RELATED"/>
    <property type="match status" value="1"/>
</dbReference>
<keyword evidence="10" id="KW-0472">Membrane</keyword>
<evidence type="ECO:0000256" key="10">
    <source>
        <dbReference type="SAM" id="Phobius"/>
    </source>
</evidence>
<organism evidence="12 13">
    <name type="scientific">Tetradesmus obliquus</name>
    <name type="common">Green alga</name>
    <name type="synonym">Acutodesmus obliquus</name>
    <dbReference type="NCBI Taxonomy" id="3088"/>
    <lineage>
        <taxon>Eukaryota</taxon>
        <taxon>Viridiplantae</taxon>
        <taxon>Chlorophyta</taxon>
        <taxon>core chlorophytes</taxon>
        <taxon>Chlorophyceae</taxon>
        <taxon>CS clade</taxon>
        <taxon>Sphaeropleales</taxon>
        <taxon>Scenedesmaceae</taxon>
        <taxon>Tetradesmus</taxon>
    </lineage>
</organism>
<dbReference type="EMBL" id="CP126214">
    <property type="protein sequence ID" value="WIA16236.1"/>
    <property type="molecule type" value="Genomic_DNA"/>
</dbReference>
<keyword evidence="5" id="KW-0378">Hydrolase</keyword>
<feature type="region of interest" description="Disordered" evidence="9">
    <location>
        <begin position="235"/>
        <end position="261"/>
    </location>
</feature>
<feature type="transmembrane region" description="Helical" evidence="10">
    <location>
        <begin position="12"/>
        <end position="33"/>
    </location>
</feature>
<keyword evidence="13" id="KW-1185">Reference proteome</keyword>
<evidence type="ECO:0000256" key="2">
    <source>
        <dbReference type="ARBA" id="ARBA00022670"/>
    </source>
</evidence>
<feature type="domain" description="Peptidase M43 pregnancy-associated plasma-A" evidence="11">
    <location>
        <begin position="423"/>
        <end position="534"/>
    </location>
</feature>
<reference evidence="12 13" key="1">
    <citation type="submission" date="2023-05" db="EMBL/GenBank/DDBJ databases">
        <title>A 100% complete, gapless, phased diploid assembly of the Scenedesmus obliquus UTEX 3031 genome.</title>
        <authorList>
            <person name="Biondi T.C."/>
            <person name="Hanschen E.R."/>
            <person name="Kwon T."/>
            <person name="Eng W."/>
            <person name="Kruse C.P.S."/>
            <person name="Koehler S.I."/>
            <person name="Kunde Y."/>
            <person name="Gleasner C.D."/>
            <person name="You Mak K.T."/>
            <person name="Polle J."/>
            <person name="Hovde B.T."/>
            <person name="Starkenburg S.R."/>
        </authorList>
    </citation>
    <scope>NUCLEOTIDE SEQUENCE [LARGE SCALE GENOMIC DNA]</scope>
    <source>
        <strain evidence="12 13">DOE0152z</strain>
    </source>
</reference>
<gene>
    <name evidence="12" type="ORF">OEZ85_012947</name>
</gene>
<keyword evidence="10" id="KW-1133">Transmembrane helix</keyword>
<dbReference type="PANTHER" id="PTHR47466">
    <property type="match status" value="1"/>
</dbReference>
<evidence type="ECO:0000256" key="8">
    <source>
        <dbReference type="ARBA" id="ARBA00023157"/>
    </source>
</evidence>
<name>A0ABY8U726_TETOB</name>
<keyword evidence="6" id="KW-0862">Zinc</keyword>
<evidence type="ECO:0000256" key="5">
    <source>
        <dbReference type="ARBA" id="ARBA00022801"/>
    </source>
</evidence>
<protein>
    <recommendedName>
        <fullName evidence="11">Peptidase M43 pregnancy-associated plasma-A domain-containing protein</fullName>
    </recommendedName>
</protein>
<dbReference type="Proteomes" id="UP001244341">
    <property type="component" value="Chromosome 7b"/>
</dbReference>